<sequence>MFEVSTVGDRGLRIQFGETISPDTNQQVRIFCMLLEKERITGVVEWLPTYTAISIFYDPYVISYDILKQRVLGMKDKIYHTDLPAAEVIHIPVCYGGEMGPDLLTVAEQNGLDERDVISIHSNKDYLIYMIGFTPGFPYLGGMSDEIATPRLSEPRPAITPGSVGIADQQTGIYSMETPGGWQLIGRTPLKLYDPTSASPILLQAGNYIRFFPVSMEEYKTIEQNVQNGSFTPHTETLQEK</sequence>
<dbReference type="EMBL" id="JAGGKX010000021">
    <property type="protein sequence ID" value="MBP1971147.1"/>
    <property type="molecule type" value="Genomic_DNA"/>
</dbReference>
<dbReference type="PANTHER" id="PTHR34698">
    <property type="entry name" value="5-OXOPROLINASE SUBUNIT B"/>
    <property type="match status" value="1"/>
</dbReference>
<dbReference type="Gene3D" id="3.30.1360.40">
    <property type="match status" value="1"/>
</dbReference>
<reference evidence="5 6" key="1">
    <citation type="submission" date="2021-03" db="EMBL/GenBank/DDBJ databases">
        <title>Genomic Encyclopedia of Type Strains, Phase IV (KMG-IV): sequencing the most valuable type-strain genomes for metagenomic binning, comparative biology and taxonomic classification.</title>
        <authorList>
            <person name="Goeker M."/>
        </authorList>
    </citation>
    <scope>NUCLEOTIDE SEQUENCE [LARGE SCALE GENOMIC DNA]</scope>
    <source>
        <strain evidence="5 6">DSM 25609</strain>
    </source>
</reference>
<dbReference type="NCBIfam" id="TIGR00370">
    <property type="entry name" value="5-oxoprolinase subunit PxpB"/>
    <property type="match status" value="1"/>
</dbReference>
<evidence type="ECO:0000256" key="2">
    <source>
        <dbReference type="ARBA" id="ARBA00022801"/>
    </source>
</evidence>
<dbReference type="SUPFAM" id="SSF160467">
    <property type="entry name" value="PH0987 N-terminal domain-like"/>
    <property type="match status" value="1"/>
</dbReference>
<protein>
    <submittedName>
        <fullName evidence="5">Inhibitor of KinA</fullName>
    </submittedName>
</protein>
<keyword evidence="1" id="KW-0547">Nucleotide-binding</keyword>
<evidence type="ECO:0000259" key="4">
    <source>
        <dbReference type="SMART" id="SM00796"/>
    </source>
</evidence>
<accession>A0ABS4IJL0</accession>
<dbReference type="SUPFAM" id="SSF50891">
    <property type="entry name" value="Cyclophilin-like"/>
    <property type="match status" value="1"/>
</dbReference>
<dbReference type="InterPro" id="IPR010016">
    <property type="entry name" value="PxpB"/>
</dbReference>
<comment type="caution">
    <text evidence="5">The sequence shown here is derived from an EMBL/GenBank/DDBJ whole genome shotgun (WGS) entry which is preliminary data.</text>
</comment>
<evidence type="ECO:0000256" key="1">
    <source>
        <dbReference type="ARBA" id="ARBA00022741"/>
    </source>
</evidence>
<name>A0ABS4IJL0_9BACI</name>
<proteinExistence type="predicted"/>
<dbReference type="RefSeq" id="WP_209464215.1">
    <property type="nucleotide sequence ID" value="NZ_CP110224.1"/>
</dbReference>
<dbReference type="Pfam" id="PF02682">
    <property type="entry name" value="CT_C_D"/>
    <property type="match status" value="1"/>
</dbReference>
<keyword evidence="3" id="KW-0067">ATP-binding</keyword>
<evidence type="ECO:0000313" key="6">
    <source>
        <dbReference type="Proteomes" id="UP001519345"/>
    </source>
</evidence>
<keyword evidence="6" id="KW-1185">Reference proteome</keyword>
<dbReference type="Gene3D" id="2.40.100.10">
    <property type="entry name" value="Cyclophilin-like"/>
    <property type="match status" value="1"/>
</dbReference>
<dbReference type="SMART" id="SM00796">
    <property type="entry name" value="AHS1"/>
    <property type="match status" value="1"/>
</dbReference>
<organism evidence="5 6">
    <name type="scientific">Virgibacillus natechei</name>
    <dbReference type="NCBI Taxonomy" id="1216297"/>
    <lineage>
        <taxon>Bacteria</taxon>
        <taxon>Bacillati</taxon>
        <taxon>Bacillota</taxon>
        <taxon>Bacilli</taxon>
        <taxon>Bacillales</taxon>
        <taxon>Bacillaceae</taxon>
        <taxon>Virgibacillus</taxon>
    </lineage>
</organism>
<dbReference type="InterPro" id="IPR029000">
    <property type="entry name" value="Cyclophilin-like_dom_sf"/>
</dbReference>
<keyword evidence="2" id="KW-0378">Hydrolase</keyword>
<dbReference type="Proteomes" id="UP001519345">
    <property type="component" value="Unassembled WGS sequence"/>
</dbReference>
<gene>
    <name evidence="5" type="ORF">J2Z83_003286</name>
</gene>
<dbReference type="PANTHER" id="PTHR34698:SF2">
    <property type="entry name" value="5-OXOPROLINASE SUBUNIT B"/>
    <property type="match status" value="1"/>
</dbReference>
<evidence type="ECO:0000256" key="3">
    <source>
        <dbReference type="ARBA" id="ARBA00022840"/>
    </source>
</evidence>
<evidence type="ECO:0000313" key="5">
    <source>
        <dbReference type="EMBL" id="MBP1971147.1"/>
    </source>
</evidence>
<feature type="domain" description="Carboxyltransferase" evidence="4">
    <location>
        <begin position="2"/>
        <end position="203"/>
    </location>
</feature>
<dbReference type="InterPro" id="IPR003833">
    <property type="entry name" value="CT_C_D"/>
</dbReference>